<evidence type="ECO:0000313" key="3">
    <source>
        <dbReference type="Proteomes" id="UP001280581"/>
    </source>
</evidence>
<comment type="caution">
    <text evidence="2">The sequence shown here is derived from an EMBL/GenBank/DDBJ whole genome shotgun (WGS) entry which is preliminary data.</text>
</comment>
<dbReference type="GO" id="GO:0016747">
    <property type="term" value="F:acyltransferase activity, transferring groups other than amino-acyl groups"/>
    <property type="evidence" value="ECO:0007669"/>
    <property type="project" value="InterPro"/>
</dbReference>
<dbReference type="InterPro" id="IPR016181">
    <property type="entry name" value="Acyl_CoA_acyltransferase"/>
</dbReference>
<dbReference type="Proteomes" id="UP001280581">
    <property type="component" value="Unassembled WGS sequence"/>
</dbReference>
<gene>
    <name evidence="2" type="ORF">GRF29_106g250370</name>
</gene>
<keyword evidence="3" id="KW-1185">Reference proteome</keyword>
<sequence length="245" mass="27278">MTQPTPTLPSFILLTDRLIIVPTPLAINFPTYVQLYGALHANTAFCEMAFGPHFPARTWTEDETRHIILTRDIGKCWKRRGLGDFAVALRTKADGSLAFPDSSSAARNLSGETSVSIIESTDSNHGSLTEELQTLTWVGYAGVRDATTTSLPEREEGDEELPPWEEMVEVRYGVSGDYWGKGIAGEAARAVMQWASGERGVRRFIAETEKTNVRSGRVLGKMGFRESGTGYWKEESEVEWERVVR</sequence>
<feature type="domain" description="N-acetyltransferase" evidence="1">
    <location>
        <begin position="93"/>
        <end position="245"/>
    </location>
</feature>
<dbReference type="PANTHER" id="PTHR43792">
    <property type="entry name" value="GNAT FAMILY, PUTATIVE (AFU_ORTHOLOGUE AFUA_3G00765)-RELATED-RELATED"/>
    <property type="match status" value="1"/>
</dbReference>
<dbReference type="PROSITE" id="PS51186">
    <property type="entry name" value="GNAT"/>
    <property type="match status" value="1"/>
</dbReference>
<dbReference type="Pfam" id="PF13302">
    <property type="entry name" value="Acetyltransf_3"/>
    <property type="match status" value="1"/>
</dbReference>
<dbReference type="AlphaFoldDB" id="A0AAN6LT86"/>
<evidence type="ECO:0000259" key="1">
    <source>
        <dbReference type="PROSITE" id="PS51186"/>
    </source>
</evidence>
<name>A0AAN6LT86_9PLEO</name>
<dbReference type="SUPFAM" id="SSF55729">
    <property type="entry name" value="Acyl-CoA N-acyltransferases (Nat)"/>
    <property type="match status" value="1"/>
</dbReference>
<organism evidence="2 3">
    <name type="scientific">Pseudopithomyces chartarum</name>
    <dbReference type="NCBI Taxonomy" id="1892770"/>
    <lineage>
        <taxon>Eukaryota</taxon>
        <taxon>Fungi</taxon>
        <taxon>Dikarya</taxon>
        <taxon>Ascomycota</taxon>
        <taxon>Pezizomycotina</taxon>
        <taxon>Dothideomycetes</taxon>
        <taxon>Pleosporomycetidae</taxon>
        <taxon>Pleosporales</taxon>
        <taxon>Massarineae</taxon>
        <taxon>Didymosphaeriaceae</taxon>
        <taxon>Pseudopithomyces</taxon>
    </lineage>
</organism>
<accession>A0AAN6LT86</accession>
<proteinExistence type="predicted"/>
<reference evidence="2 3" key="1">
    <citation type="submission" date="2021-02" db="EMBL/GenBank/DDBJ databases">
        <title>Genome assembly of Pseudopithomyces chartarum.</title>
        <authorList>
            <person name="Jauregui R."/>
            <person name="Singh J."/>
            <person name="Voisey C."/>
        </authorList>
    </citation>
    <scope>NUCLEOTIDE SEQUENCE [LARGE SCALE GENOMIC DNA]</scope>
    <source>
        <strain evidence="2 3">AGR01</strain>
    </source>
</reference>
<dbReference type="InterPro" id="IPR051531">
    <property type="entry name" value="N-acetyltransferase"/>
</dbReference>
<protein>
    <recommendedName>
        <fullName evidence="1">N-acetyltransferase domain-containing protein</fullName>
    </recommendedName>
</protein>
<dbReference type="InterPro" id="IPR000182">
    <property type="entry name" value="GNAT_dom"/>
</dbReference>
<dbReference type="EMBL" id="WVTA01000010">
    <property type="protein sequence ID" value="KAK3203652.1"/>
    <property type="molecule type" value="Genomic_DNA"/>
</dbReference>
<evidence type="ECO:0000313" key="2">
    <source>
        <dbReference type="EMBL" id="KAK3203652.1"/>
    </source>
</evidence>
<dbReference type="Gene3D" id="3.40.630.30">
    <property type="match status" value="1"/>
</dbReference>
<dbReference type="PANTHER" id="PTHR43792:SF1">
    <property type="entry name" value="N-ACETYLTRANSFERASE DOMAIN-CONTAINING PROTEIN"/>
    <property type="match status" value="1"/>
</dbReference>